<dbReference type="RefSeq" id="WP_284238550.1">
    <property type="nucleotide sequence ID" value="NZ_BSSQ01000009.1"/>
</dbReference>
<feature type="signal peptide" evidence="3">
    <location>
        <begin position="1"/>
        <end position="20"/>
    </location>
</feature>
<organism evidence="4 5">
    <name type="scientific">Paenibacillus glycanilyticus</name>
    <dbReference type="NCBI Taxonomy" id="126569"/>
    <lineage>
        <taxon>Bacteria</taxon>
        <taxon>Bacillati</taxon>
        <taxon>Bacillota</taxon>
        <taxon>Bacilli</taxon>
        <taxon>Bacillales</taxon>
        <taxon>Paenibacillaceae</taxon>
        <taxon>Paenibacillus</taxon>
    </lineage>
</organism>
<dbReference type="InterPro" id="IPR050490">
    <property type="entry name" value="Bact_solute-bd_prot1"/>
</dbReference>
<dbReference type="EMBL" id="BSSQ01000009">
    <property type="protein sequence ID" value="GLX67793.1"/>
    <property type="molecule type" value="Genomic_DNA"/>
</dbReference>
<reference evidence="4 5" key="1">
    <citation type="submission" date="2023-03" db="EMBL/GenBank/DDBJ databases">
        <title>Draft genome sequence of the bacteria which degrade cell wall of Tricholomamatutake.</title>
        <authorList>
            <person name="Konishi Y."/>
            <person name="Fukuta Y."/>
            <person name="Shirasaka N."/>
        </authorList>
    </citation>
    <scope>NUCLEOTIDE SEQUENCE [LARGE SCALE GENOMIC DNA]</scope>
    <source>
        <strain evidence="5">mu1</strain>
    </source>
</reference>
<comment type="caution">
    <text evidence="4">The sequence shown here is derived from an EMBL/GenBank/DDBJ whole genome shotgun (WGS) entry which is preliminary data.</text>
</comment>
<dbReference type="PROSITE" id="PS51257">
    <property type="entry name" value="PROKAR_LIPOPROTEIN"/>
    <property type="match status" value="1"/>
</dbReference>
<gene>
    <name evidence="4" type="ORF">MU1_21380</name>
</gene>
<dbReference type="SUPFAM" id="SSF53850">
    <property type="entry name" value="Periplasmic binding protein-like II"/>
    <property type="match status" value="1"/>
</dbReference>
<proteinExistence type="predicted"/>
<dbReference type="Gene3D" id="3.40.190.10">
    <property type="entry name" value="Periplasmic binding protein-like II"/>
    <property type="match status" value="2"/>
</dbReference>
<dbReference type="PANTHER" id="PTHR43649">
    <property type="entry name" value="ARABINOSE-BINDING PROTEIN-RELATED"/>
    <property type="match status" value="1"/>
</dbReference>
<keyword evidence="1 3" id="KW-0732">Signal</keyword>
<evidence type="ECO:0000256" key="2">
    <source>
        <dbReference type="SAM" id="MobiDB-lite"/>
    </source>
</evidence>
<evidence type="ECO:0000256" key="3">
    <source>
        <dbReference type="SAM" id="SignalP"/>
    </source>
</evidence>
<evidence type="ECO:0000313" key="5">
    <source>
        <dbReference type="Proteomes" id="UP001157114"/>
    </source>
</evidence>
<dbReference type="Proteomes" id="UP001157114">
    <property type="component" value="Unassembled WGS sequence"/>
</dbReference>
<accession>A0ABQ6GC32</accession>
<protein>
    <submittedName>
        <fullName evidence="4">Sugar ABC transporter permease</fullName>
    </submittedName>
</protein>
<dbReference type="PANTHER" id="PTHR43649:SF33">
    <property type="entry name" value="POLYGALACTURONAN_RHAMNOGALACTURONAN-BINDING PROTEIN YTCQ"/>
    <property type="match status" value="1"/>
</dbReference>
<sequence length="543" mass="59347">MKKKTTVLALSLALSLTLVAGCSGGNNNNPASNNANGKTEASGNEPAASGYNGSDNLKISDKSATITMFSAFGGNGAPKGDMPAWKKTAEITNVSMENVANESISDELQSFNTMLASGKLPDLIHALRSSINPVITQGAFIPLDDLIEQHAPNIKKFLEDFPEALRAGTGPDGKIYSITGTLGGEPGKALPSMGFFVRQDWLDKLSLQAPTTLEDYKKVLYAFRDQDPNGNGKKDEIPFFYRDKGIGNLLQLWDAHIDYYIGADDKVHYGRAETEYQAAMKELAQWYKDGIIDPEIFTRGAQARQFLLGNNTGGATIDWFASTAAVNDAVKEQVPGINFAAIAPPADVKGAVKMDQSREPIHAYAWGISKDAKDPVTVIEYMDFFFSEVGNRLMSLGIEGQDYDLKDGQPVIRDSALKNPTGFPNYLRSIGSGYDIGRRGSLVGEINSMNAIGKAGFELYEKSNWLTKPFPVLTFTEEEKKAIDDATVNLKPYTDEYEQKVLMGAQAIDSSWDSHLDEMNKMGFQQALDAYNSAYERFKSEAQ</sequence>
<name>A0ABQ6GC32_9BACL</name>
<feature type="chain" id="PRO_5045748765" evidence="3">
    <location>
        <begin position="21"/>
        <end position="543"/>
    </location>
</feature>
<keyword evidence="5" id="KW-1185">Reference proteome</keyword>
<evidence type="ECO:0000256" key="1">
    <source>
        <dbReference type="ARBA" id="ARBA00022729"/>
    </source>
</evidence>
<evidence type="ECO:0000313" key="4">
    <source>
        <dbReference type="EMBL" id="GLX67793.1"/>
    </source>
</evidence>
<feature type="region of interest" description="Disordered" evidence="2">
    <location>
        <begin position="30"/>
        <end position="54"/>
    </location>
</feature>